<reference evidence="1 2" key="1">
    <citation type="submission" date="2018-11" db="EMBL/GenBank/DDBJ databases">
        <title>Genomic Encyclopedia of Type Strains, Phase IV (KMG-IV): sequencing the most valuable type-strain genomes for metagenomic binning, comparative biology and taxonomic classification.</title>
        <authorList>
            <person name="Goeker M."/>
        </authorList>
    </citation>
    <scope>NUCLEOTIDE SEQUENCE [LARGE SCALE GENOMIC DNA]</scope>
    <source>
        <strain evidence="1 2">DSM 100316</strain>
    </source>
</reference>
<comment type="caution">
    <text evidence="1">The sequence shown here is derived from an EMBL/GenBank/DDBJ whole genome shotgun (WGS) entry which is preliminary data.</text>
</comment>
<dbReference type="EMBL" id="RKHR01000003">
    <property type="protein sequence ID" value="ROS05664.1"/>
    <property type="molecule type" value="Genomic_DNA"/>
</dbReference>
<name>A0A3N2E0N8_9GAMM</name>
<organism evidence="1 2">
    <name type="scientific">Sinobacterium caligoides</name>
    <dbReference type="NCBI Taxonomy" id="933926"/>
    <lineage>
        <taxon>Bacteria</taxon>
        <taxon>Pseudomonadati</taxon>
        <taxon>Pseudomonadota</taxon>
        <taxon>Gammaproteobacteria</taxon>
        <taxon>Cellvibrionales</taxon>
        <taxon>Spongiibacteraceae</taxon>
        <taxon>Sinobacterium</taxon>
    </lineage>
</organism>
<dbReference type="AlphaFoldDB" id="A0A3N2E0N8"/>
<evidence type="ECO:0000313" key="2">
    <source>
        <dbReference type="Proteomes" id="UP000275394"/>
    </source>
</evidence>
<dbReference type="Proteomes" id="UP000275394">
    <property type="component" value="Unassembled WGS sequence"/>
</dbReference>
<evidence type="ECO:0000313" key="1">
    <source>
        <dbReference type="EMBL" id="ROS05664.1"/>
    </source>
</evidence>
<gene>
    <name evidence="1" type="ORF">EDC56_1210</name>
</gene>
<proteinExistence type="predicted"/>
<keyword evidence="2" id="KW-1185">Reference proteome</keyword>
<accession>A0A3N2E0N8</accession>
<protein>
    <submittedName>
        <fullName evidence="1">Uncharacterized protein</fullName>
    </submittedName>
</protein>
<sequence>MSKAIAVKVVAEAADGWTAMPVMNTYHNKITTSNMQAITRSEVVFNYTKGDKSLPPVTLSLKATATQLTQGRVGVLVEGDIKSHATGNLLKVDEVSNNLFTK</sequence>
<dbReference type="RefSeq" id="WP_123711556.1">
    <property type="nucleotide sequence ID" value="NZ_RKHR01000003.1"/>
</dbReference>